<dbReference type="GO" id="GO:0046983">
    <property type="term" value="F:protein dimerization activity"/>
    <property type="evidence" value="ECO:0007669"/>
    <property type="project" value="InterPro"/>
</dbReference>
<feature type="transmembrane region" description="Helical" evidence="8">
    <location>
        <begin position="1129"/>
        <end position="1153"/>
    </location>
</feature>
<feature type="transmembrane region" description="Helical" evidence="8">
    <location>
        <begin position="535"/>
        <end position="558"/>
    </location>
</feature>
<proteinExistence type="inferred from homology"/>
<evidence type="ECO:0000256" key="9">
    <source>
        <dbReference type="SAM" id="MobiDB-lite"/>
    </source>
</evidence>
<feature type="transmembrane region" description="Helical" evidence="8">
    <location>
        <begin position="783"/>
        <end position="806"/>
    </location>
</feature>
<evidence type="ECO:0000259" key="11">
    <source>
        <dbReference type="Pfam" id="PF16178"/>
    </source>
</evidence>
<dbReference type="Pfam" id="PF16178">
    <property type="entry name" value="Anoct_dimer"/>
    <property type="match status" value="1"/>
</dbReference>
<evidence type="ECO:0000256" key="6">
    <source>
        <dbReference type="ARBA" id="ARBA00023136"/>
    </source>
</evidence>
<evidence type="ECO:0000256" key="8">
    <source>
        <dbReference type="RuleBase" id="RU280814"/>
    </source>
</evidence>
<dbReference type="InterPro" id="IPR049452">
    <property type="entry name" value="Anoctamin_TM"/>
</dbReference>
<keyword evidence="3" id="KW-1003">Cell membrane</keyword>
<dbReference type="PANTHER" id="PTHR12308">
    <property type="entry name" value="ANOCTAMIN"/>
    <property type="match status" value="1"/>
</dbReference>
<evidence type="ECO:0000259" key="10">
    <source>
        <dbReference type="Pfam" id="PF04547"/>
    </source>
</evidence>
<keyword evidence="12" id="KW-1185">Reference proteome</keyword>
<dbReference type="InterPro" id="IPR007632">
    <property type="entry name" value="Anoctamin"/>
</dbReference>
<accession>A0AAF3EUE5</accession>
<dbReference type="InterPro" id="IPR032394">
    <property type="entry name" value="Anoct_dimer"/>
</dbReference>
<evidence type="ECO:0000256" key="3">
    <source>
        <dbReference type="ARBA" id="ARBA00022475"/>
    </source>
</evidence>
<evidence type="ECO:0000256" key="5">
    <source>
        <dbReference type="ARBA" id="ARBA00022989"/>
    </source>
</evidence>
<feature type="transmembrane region" description="Helical" evidence="8">
    <location>
        <begin position="625"/>
        <end position="646"/>
    </location>
</feature>
<feature type="compositionally biased region" description="Basic and acidic residues" evidence="9">
    <location>
        <begin position="1278"/>
        <end position="1289"/>
    </location>
</feature>
<feature type="region of interest" description="Disordered" evidence="9">
    <location>
        <begin position="99"/>
        <end position="125"/>
    </location>
</feature>
<evidence type="ECO:0000313" key="12">
    <source>
        <dbReference type="Proteomes" id="UP000887575"/>
    </source>
</evidence>
<evidence type="ECO:0000313" key="13">
    <source>
        <dbReference type="WBParaSite" id="MBELARI_LOCUS17784.1"/>
    </source>
</evidence>
<dbReference type="GO" id="GO:0005254">
    <property type="term" value="F:chloride channel activity"/>
    <property type="evidence" value="ECO:0007669"/>
    <property type="project" value="TreeGrafter"/>
</dbReference>
<dbReference type="GO" id="GO:0005886">
    <property type="term" value="C:plasma membrane"/>
    <property type="evidence" value="ECO:0007669"/>
    <property type="project" value="UniProtKB-SubCell"/>
</dbReference>
<dbReference type="PANTHER" id="PTHR12308:SF84">
    <property type="entry name" value="ANOCTAMIN"/>
    <property type="match status" value="1"/>
</dbReference>
<comment type="subcellular location">
    <subcellularLocation>
        <location evidence="1">Cell membrane</location>
        <topology evidence="1">Multi-pass membrane protein</topology>
    </subcellularLocation>
    <subcellularLocation>
        <location evidence="8">Membrane</location>
        <topology evidence="8">Multi-pass membrane protein</topology>
    </subcellularLocation>
</comment>
<feature type="domain" description="Anoctamin dimerisation" evidence="11">
    <location>
        <begin position="80"/>
        <end position="365"/>
    </location>
</feature>
<keyword evidence="7" id="KW-0325">Glycoprotein</keyword>
<dbReference type="Pfam" id="PF04547">
    <property type="entry name" value="Anoctamin"/>
    <property type="match status" value="1"/>
</dbReference>
<dbReference type="Proteomes" id="UP000887575">
    <property type="component" value="Unassembled WGS sequence"/>
</dbReference>
<feature type="region of interest" description="Disordered" evidence="9">
    <location>
        <begin position="1277"/>
        <end position="1297"/>
    </location>
</feature>
<name>A0AAF3EUE5_9BILA</name>
<evidence type="ECO:0000256" key="4">
    <source>
        <dbReference type="ARBA" id="ARBA00022692"/>
    </source>
</evidence>
<keyword evidence="4 8" id="KW-0812">Transmembrane</keyword>
<dbReference type="WBParaSite" id="MBELARI_LOCUS17784.1">
    <property type="protein sequence ID" value="MBELARI_LOCUS17784.1"/>
    <property type="gene ID" value="MBELARI_LOCUS17784"/>
</dbReference>
<feature type="transmembrane region" description="Helical" evidence="8">
    <location>
        <begin position="389"/>
        <end position="406"/>
    </location>
</feature>
<evidence type="ECO:0000256" key="2">
    <source>
        <dbReference type="ARBA" id="ARBA00009671"/>
    </source>
</evidence>
<evidence type="ECO:0000256" key="7">
    <source>
        <dbReference type="ARBA" id="ARBA00023180"/>
    </source>
</evidence>
<organism evidence="12 13">
    <name type="scientific">Mesorhabditis belari</name>
    <dbReference type="NCBI Taxonomy" id="2138241"/>
    <lineage>
        <taxon>Eukaryota</taxon>
        <taxon>Metazoa</taxon>
        <taxon>Ecdysozoa</taxon>
        <taxon>Nematoda</taxon>
        <taxon>Chromadorea</taxon>
        <taxon>Rhabditida</taxon>
        <taxon>Rhabditina</taxon>
        <taxon>Rhabditomorpha</taxon>
        <taxon>Rhabditoidea</taxon>
        <taxon>Rhabditidae</taxon>
        <taxon>Mesorhabditinae</taxon>
        <taxon>Mesorhabditis</taxon>
    </lineage>
</organism>
<feature type="compositionally biased region" description="Acidic residues" evidence="9">
    <location>
        <begin position="107"/>
        <end position="117"/>
    </location>
</feature>
<feature type="transmembrane region" description="Helical" evidence="8">
    <location>
        <begin position="578"/>
        <end position="602"/>
    </location>
</feature>
<protein>
    <recommendedName>
        <fullName evidence="8">Anoctamin</fullName>
    </recommendedName>
</protein>
<feature type="domain" description="Anoctamin transmembrane" evidence="10">
    <location>
        <begin position="368"/>
        <end position="987"/>
    </location>
</feature>
<keyword evidence="6 8" id="KW-0472">Membrane</keyword>
<sequence>MWQNRREAARLLHRDEMNSLSVPNSELSASQIELRSLGHQGDGLEEKDGIIPDEIEEKKYEQQDATVQEALRLEWDKRCYFRDGKRQIDYVLAYEEDESDLVRPPETVDESSDEESEQGNSARRKNTLAIIGQQISKTSSVFKSRRTQKTRMIARKKDERRKKYLHNLQMMGLDLEMCTGELGNTKYVLVHAPFELLEKQAQLLTVKLPVKRSDVEMEERNILPGVVDRWLNRMKIFEFDEHTNQLLNEPDYFTSPYSSDRRQHFVNWDRPDLLFPNAERCRMVYDLLIRARYDSGITEEHPLTSEPHYRVGIERLLASGTFSAAYPLHQEMRNKAERRDTDLTQRELLYAKWASFRNFFKYQPLDLIKRYFGTKVGLYFAWLGYYTRALYPASLIGIVALLFGWYHLSRDIVSNDICDEDGFGGSEWVCPHCVSHGCNFARLKGSCLYAKASYLFDNTSTVIFAVCMTVWATLFLEGWKRYHAEVAWKWGLMDFVVEEERARPEFQLQVKTKRFNPITQKDEPYLTFQKKFKNFIGSGATVLFFICLVLAVVFGMVVYRVIAYQLLNSQDQPLVDQISFLLVSITAATLNMFVILPMNTFYNRLAHWLTRWECPRTQAEFDNQYTFKVFLFQFVNYYSSLFYIAFFKGAFTENPKRAYYGITLEGCDSAGCFAELVIQLVIIMCGKQFFSAFMETLYPYIMGKIRQYKFIVKNDAESRKEQKKKMAAKSHVSRNNRYGSSRRSWRRYSSIKYAIQHRLSRWETDYYLSPVHDQFLFDEYLEMVLQFGFVTLFVAAFPLAPLFALFNNIMEIRLDAKKFLLHAQRPLPAMAKNIGVWLPILDGISKCSVIINALVIAFTSDFVPRTYYFFTHDYDMSGYANFSLSYFDIKDFREHTMGRYYAERQNVSMCRYRGYFRFPCANLNDTSFHEGEPCSHDYERSQVWWHIFAYRLLFIVIFEHLVFVLKSAIAFAIPDIPEKIFIQQQREKYLAREALIAQGVAPGIAQKMERRVSVCGFDSESTAYQPGSEFGAAGGDSVGSTVRTVIPNLNHNTGIRFQYPSRSTENPNQKLEISINSLHTAPSDDSFITAIQYDSSLDLRPSTRSIAEMQQPKTTIASIVSLWEHSRPLFTILVLVVGVVGGLTLVITVVYFYRFCLKKRPPLTTTCRPEQKRDAVRSEASTACRPLPLPIKNGLYQTQPTIARLVQLDGTRIPQAVIQKSMDRPILAQRDSDRSQNLPLLTYTSENLHHGAGAEYDNEAHARGSLRSSAELLPPEDLDLRRPSVDGPKRRQLPSIEHLEVC</sequence>
<feature type="transmembrane region" description="Helical" evidence="8">
    <location>
        <begin position="461"/>
        <end position="479"/>
    </location>
</feature>
<feature type="transmembrane region" description="Helical" evidence="8">
    <location>
        <begin position="948"/>
        <end position="973"/>
    </location>
</feature>
<evidence type="ECO:0000256" key="1">
    <source>
        <dbReference type="ARBA" id="ARBA00004651"/>
    </source>
</evidence>
<keyword evidence="5 8" id="KW-1133">Transmembrane helix</keyword>
<comment type="similarity">
    <text evidence="2 8">Belongs to the anoctamin family.</text>
</comment>
<reference evidence="13" key="1">
    <citation type="submission" date="2024-02" db="UniProtKB">
        <authorList>
            <consortium name="WormBaseParasite"/>
        </authorList>
    </citation>
    <scope>IDENTIFICATION</scope>
</reference>